<sequence>MIPDPMSPAETTAVLHVLDASTWPEADRSRAKEAAALALTAYAGHTRDQGTPYIDHPLAVVAILRTELAVNAPNTLLLGLLHDALEVSPSAAPLLTTRLGEDFVTVLQAMTPDHRLEQRTKQLGDEAAWRAKTSRLAPEPLLVRLADRIHNLRDLQNSPDPSRLERFITALIEFYLPLAESARPISAQLNAACSLLQAEYERYQHRAGETGA</sequence>
<name>A0A2J7YZL3_STRMQ</name>
<gene>
    <name evidence="1" type="ORF">SMF913_28927</name>
</gene>
<dbReference type="EMBL" id="LJIW01000002">
    <property type="protein sequence ID" value="PNG93462.1"/>
    <property type="molecule type" value="Genomic_DNA"/>
</dbReference>
<dbReference type="PANTHER" id="PTHR46246">
    <property type="entry name" value="GUANOSINE-3',5'-BIS(DIPHOSPHATE) 3'-PYROPHOSPHOHYDROLASE MESH1"/>
    <property type="match status" value="1"/>
</dbReference>
<accession>A0A2J7YZL3</accession>
<dbReference type="SUPFAM" id="SSF109604">
    <property type="entry name" value="HD-domain/PDEase-like"/>
    <property type="match status" value="1"/>
</dbReference>
<evidence type="ECO:0000313" key="2">
    <source>
        <dbReference type="Proteomes" id="UP000236520"/>
    </source>
</evidence>
<keyword evidence="2" id="KW-1185">Reference proteome</keyword>
<dbReference type="GO" id="GO:0008893">
    <property type="term" value="F:guanosine-3',5'-bis(diphosphate) 3'-diphosphatase activity"/>
    <property type="evidence" value="ECO:0007669"/>
    <property type="project" value="TreeGrafter"/>
</dbReference>
<dbReference type="Pfam" id="PF13328">
    <property type="entry name" value="HD_4"/>
    <property type="match status" value="1"/>
</dbReference>
<evidence type="ECO:0000313" key="1">
    <source>
        <dbReference type="EMBL" id="PNG93462.1"/>
    </source>
</evidence>
<dbReference type="PANTHER" id="PTHR46246:SF1">
    <property type="entry name" value="GUANOSINE-3',5'-BIS(DIPHOSPHATE) 3'-PYROPHOSPHOHYDROLASE MESH1"/>
    <property type="match status" value="1"/>
</dbReference>
<evidence type="ECO:0008006" key="3">
    <source>
        <dbReference type="Google" id="ProtNLM"/>
    </source>
</evidence>
<protein>
    <recommendedName>
        <fullName evidence="3">GTP pyrophosphokinase</fullName>
    </recommendedName>
</protein>
<reference evidence="1 2" key="1">
    <citation type="submission" date="2015-09" db="EMBL/GenBank/DDBJ databases">
        <title>Genome sequence, genome mining and natural product profiling of a biocontrol bacterium Streptomyces malaysiensis F913.</title>
        <authorList>
            <person name="Xu Y."/>
            <person name="Wei J."/>
            <person name="Xie J."/>
            <person name="Li T."/>
            <person name="Zhou Z."/>
        </authorList>
    </citation>
    <scope>NUCLEOTIDE SEQUENCE [LARGE SCALE GENOMIC DNA]</scope>
    <source>
        <strain evidence="1 2">F913</strain>
    </source>
</reference>
<proteinExistence type="predicted"/>
<organism evidence="1 2">
    <name type="scientific">Streptomyces malaysiensis</name>
    <dbReference type="NCBI Taxonomy" id="92644"/>
    <lineage>
        <taxon>Bacteria</taxon>
        <taxon>Bacillati</taxon>
        <taxon>Actinomycetota</taxon>
        <taxon>Actinomycetes</taxon>
        <taxon>Kitasatosporales</taxon>
        <taxon>Streptomycetaceae</taxon>
        <taxon>Streptomyces</taxon>
        <taxon>Streptomyces violaceusniger group</taxon>
    </lineage>
</organism>
<dbReference type="Proteomes" id="UP000236520">
    <property type="component" value="Unassembled WGS sequence"/>
</dbReference>
<dbReference type="InterPro" id="IPR052194">
    <property type="entry name" value="MESH1"/>
</dbReference>
<dbReference type="AlphaFoldDB" id="A0A2J7YZL3"/>
<comment type="caution">
    <text evidence="1">The sequence shown here is derived from an EMBL/GenBank/DDBJ whole genome shotgun (WGS) entry which is preliminary data.</text>
</comment>
<dbReference type="Gene3D" id="1.10.3210.10">
    <property type="entry name" value="Hypothetical protein af1432"/>
    <property type="match status" value="1"/>
</dbReference>